<evidence type="ECO:0000256" key="1">
    <source>
        <dbReference type="SAM" id="MobiDB-lite"/>
    </source>
</evidence>
<dbReference type="GO" id="GO:0005085">
    <property type="term" value="F:guanyl-nucleotide exchange factor activity"/>
    <property type="evidence" value="ECO:0007669"/>
    <property type="project" value="InterPro"/>
</dbReference>
<evidence type="ECO:0008006" key="6">
    <source>
        <dbReference type="Google" id="ProtNLM"/>
    </source>
</evidence>
<evidence type="ECO:0000259" key="3">
    <source>
        <dbReference type="PROSITE" id="PS50010"/>
    </source>
</evidence>
<dbReference type="InterPro" id="IPR011993">
    <property type="entry name" value="PH-like_dom_sf"/>
</dbReference>
<dbReference type="Gene3D" id="1.20.900.10">
    <property type="entry name" value="Dbl homology (DH) domain"/>
    <property type="match status" value="1"/>
</dbReference>
<dbReference type="InterPro" id="IPR000219">
    <property type="entry name" value="DH_dom"/>
</dbReference>
<evidence type="ECO:0000259" key="2">
    <source>
        <dbReference type="PROSITE" id="PS50003"/>
    </source>
</evidence>
<dbReference type="InterPro" id="IPR051092">
    <property type="entry name" value="FYVE_RhoGEF_PH"/>
</dbReference>
<proteinExistence type="predicted"/>
<dbReference type="SMART" id="SM00325">
    <property type="entry name" value="RhoGEF"/>
    <property type="match status" value="1"/>
</dbReference>
<gene>
    <name evidence="4" type="ORF">SNE40_003157</name>
</gene>
<feature type="domain" description="DH" evidence="3">
    <location>
        <begin position="43"/>
        <end position="218"/>
    </location>
</feature>
<organism evidence="4 5">
    <name type="scientific">Patella caerulea</name>
    <name type="common">Rayed Mediterranean limpet</name>
    <dbReference type="NCBI Taxonomy" id="87958"/>
    <lineage>
        <taxon>Eukaryota</taxon>
        <taxon>Metazoa</taxon>
        <taxon>Spiralia</taxon>
        <taxon>Lophotrochozoa</taxon>
        <taxon>Mollusca</taxon>
        <taxon>Gastropoda</taxon>
        <taxon>Patellogastropoda</taxon>
        <taxon>Patelloidea</taxon>
        <taxon>Patellidae</taxon>
        <taxon>Patella</taxon>
    </lineage>
</organism>
<keyword evidence="5" id="KW-1185">Reference proteome</keyword>
<evidence type="ECO:0000313" key="5">
    <source>
        <dbReference type="Proteomes" id="UP001347796"/>
    </source>
</evidence>
<dbReference type="GO" id="GO:0005737">
    <property type="term" value="C:cytoplasm"/>
    <property type="evidence" value="ECO:0007669"/>
    <property type="project" value="TreeGrafter"/>
</dbReference>
<dbReference type="CDD" id="cd00160">
    <property type="entry name" value="RhoGEF"/>
    <property type="match status" value="1"/>
</dbReference>
<dbReference type="Gene3D" id="2.30.29.30">
    <property type="entry name" value="Pleckstrin-homology domain (PH domain)/Phosphotyrosine-binding domain (PTB)"/>
    <property type="match status" value="1"/>
</dbReference>
<feature type="compositionally biased region" description="Basic residues" evidence="1">
    <location>
        <begin position="375"/>
        <end position="384"/>
    </location>
</feature>
<reference evidence="4 5" key="1">
    <citation type="submission" date="2024-01" db="EMBL/GenBank/DDBJ databases">
        <title>The genome of the rayed Mediterranean limpet Patella caerulea (Linnaeus, 1758).</title>
        <authorList>
            <person name="Anh-Thu Weber A."/>
            <person name="Halstead-Nussloch G."/>
        </authorList>
    </citation>
    <scope>NUCLEOTIDE SEQUENCE [LARGE SCALE GENOMIC DNA]</scope>
    <source>
        <strain evidence="4">AATW-2023a</strain>
        <tissue evidence="4">Whole specimen</tissue>
    </source>
</reference>
<name>A0AAN8Q4S5_PATCE</name>
<dbReference type="Pfam" id="PF00169">
    <property type="entry name" value="PH"/>
    <property type="match status" value="1"/>
</dbReference>
<feature type="domain" description="PH" evidence="2">
    <location>
        <begin position="248"/>
        <end position="353"/>
    </location>
</feature>
<dbReference type="PROSITE" id="PS50003">
    <property type="entry name" value="PH_DOMAIN"/>
    <property type="match status" value="1"/>
</dbReference>
<dbReference type="Proteomes" id="UP001347796">
    <property type="component" value="Unassembled WGS sequence"/>
</dbReference>
<feature type="region of interest" description="Disordered" evidence="1">
    <location>
        <begin position="362"/>
        <end position="398"/>
    </location>
</feature>
<dbReference type="Pfam" id="PF00621">
    <property type="entry name" value="RhoGEF"/>
    <property type="match status" value="1"/>
</dbReference>
<dbReference type="PANTHER" id="PTHR12673:SF159">
    <property type="entry name" value="LD03170P"/>
    <property type="match status" value="1"/>
</dbReference>
<dbReference type="SMART" id="SM00233">
    <property type="entry name" value="PH"/>
    <property type="match status" value="1"/>
</dbReference>
<feature type="region of interest" description="Disordered" evidence="1">
    <location>
        <begin position="541"/>
        <end position="569"/>
    </location>
</feature>
<dbReference type="SUPFAM" id="SSF48065">
    <property type="entry name" value="DBL homology domain (DH-domain)"/>
    <property type="match status" value="1"/>
</dbReference>
<protein>
    <recommendedName>
        <fullName evidence="6">Rho guanine nucleotide exchange factor 39</fullName>
    </recommendedName>
</protein>
<comment type="caution">
    <text evidence="4">The sequence shown here is derived from an EMBL/GenBank/DDBJ whole genome shotgun (WGS) entry which is preliminary data.</text>
</comment>
<dbReference type="SUPFAM" id="SSF50729">
    <property type="entry name" value="PH domain-like"/>
    <property type="match status" value="1"/>
</dbReference>
<evidence type="ECO:0000313" key="4">
    <source>
        <dbReference type="EMBL" id="KAK6191480.1"/>
    </source>
</evidence>
<dbReference type="InterPro" id="IPR035899">
    <property type="entry name" value="DBL_dom_sf"/>
</dbReference>
<accession>A0AAN8Q4S5</accession>
<dbReference type="PROSITE" id="PS50010">
    <property type="entry name" value="DH_2"/>
    <property type="match status" value="1"/>
</dbReference>
<dbReference type="InterPro" id="IPR001849">
    <property type="entry name" value="PH_domain"/>
</dbReference>
<dbReference type="AlphaFoldDB" id="A0AAN8Q4S5"/>
<dbReference type="PANTHER" id="PTHR12673">
    <property type="entry name" value="FACIOGENITAL DYSPLASIA PROTEIN"/>
    <property type="match status" value="1"/>
</dbReference>
<sequence>MLSGRSRLKVLTEERDKDDMDDVLFTSSPLDVAALEDAKRERRRKKVTKELFETEKAYLHQLDLIHRYFYFPLQYACIISDSAHARIFSNLEQLIEVNQKLLEQMNQSTIGQAFHQLGPYLKLYSTYANNHEQAMSTLQECLQKSSKFTDYLHNQEERPELQGLKLTSLLITPIQRVPRYKMLLQELVQCTPDDNYDYNLISDAAKQMGEIASHINEHVRQHENFQKMLSIQNSFDSSAPKLMAPGRQFIKEGVLNKVSRKGGKSHERMFFLFSDILLYGKPKLIESGKKSYNCCCVLPLKHCKVDKMFVPGVQKSNSGGMFSLSCKEEILLLYSDDQSNANDWIDMLERSIRKLCTDRQTLRKPSSNKIPLRGKSLRRHRRQQKKDDPKSTMRGTPLKATFEEDDCLDCSPVLRERLQPVRQQLQSLYDINISTCISPDKTTTIETSPSIISDNNTENTHKVDDNSFTLVESTSCMDLHIDDLDAISISTTSTQTSHTMSLPWQLPEDHTTSHRRTINSRLKAYVRKPWQRLLAARKHLRPKEGCSPFKRPKRRASSVSYGANLPKRK</sequence>
<dbReference type="EMBL" id="JAZGQO010000002">
    <property type="protein sequence ID" value="KAK6191480.1"/>
    <property type="molecule type" value="Genomic_DNA"/>
</dbReference>